<name>A0A6J4S5J7_9ACTN</name>
<organism evidence="1">
    <name type="scientific">uncultured Solirubrobacteraceae bacterium</name>
    <dbReference type="NCBI Taxonomy" id="1162706"/>
    <lineage>
        <taxon>Bacteria</taxon>
        <taxon>Bacillati</taxon>
        <taxon>Actinomycetota</taxon>
        <taxon>Thermoleophilia</taxon>
        <taxon>Solirubrobacterales</taxon>
        <taxon>Solirubrobacteraceae</taxon>
        <taxon>environmental samples</taxon>
    </lineage>
</organism>
<proteinExistence type="predicted"/>
<protein>
    <recommendedName>
        <fullName evidence="2">Coenzyme Q-binding protein COQ10 START domain-containing protein</fullName>
    </recommendedName>
</protein>
<dbReference type="EMBL" id="CADCVS010000187">
    <property type="protein sequence ID" value="CAA9489339.1"/>
    <property type="molecule type" value="Genomic_DNA"/>
</dbReference>
<dbReference type="Pfam" id="PF10604">
    <property type="entry name" value="Polyketide_cyc2"/>
    <property type="match status" value="1"/>
</dbReference>
<sequence>MVAMKARAVTVVPGPAADVEALLYDAQRWASWVDGFGRVVTLVGAWPDRGAVLTWESRPGGRGLVRERVTSRTAGEGQVLEVEDERLEGTQSIALVEAGDRVQVTLELDYRLKERNALTPVVDALFVRRALNASLQRSLARFSRERAADAELH</sequence>
<dbReference type="AlphaFoldDB" id="A0A6J4S5J7"/>
<evidence type="ECO:0000313" key="1">
    <source>
        <dbReference type="EMBL" id="CAA9489339.1"/>
    </source>
</evidence>
<dbReference type="SUPFAM" id="SSF55961">
    <property type="entry name" value="Bet v1-like"/>
    <property type="match status" value="1"/>
</dbReference>
<dbReference type="InterPro" id="IPR023393">
    <property type="entry name" value="START-like_dom_sf"/>
</dbReference>
<accession>A0A6J4S5J7</accession>
<reference evidence="1" key="1">
    <citation type="submission" date="2020-02" db="EMBL/GenBank/DDBJ databases">
        <authorList>
            <person name="Meier V. D."/>
        </authorList>
    </citation>
    <scope>NUCLEOTIDE SEQUENCE</scope>
    <source>
        <strain evidence="1">AVDCRST_MAG30</strain>
    </source>
</reference>
<dbReference type="Gene3D" id="3.30.530.20">
    <property type="match status" value="1"/>
</dbReference>
<dbReference type="InterPro" id="IPR019587">
    <property type="entry name" value="Polyketide_cyclase/dehydratase"/>
</dbReference>
<evidence type="ECO:0008006" key="2">
    <source>
        <dbReference type="Google" id="ProtNLM"/>
    </source>
</evidence>
<gene>
    <name evidence="1" type="ORF">AVDCRST_MAG30-1273</name>
</gene>
<dbReference type="CDD" id="cd07812">
    <property type="entry name" value="SRPBCC"/>
    <property type="match status" value="1"/>
</dbReference>